<sequence>MDLYGKSVRARRRGQCAGPGLCQFRIAVRGPLRGGSGADAAARRCFVKGAVGDGRSALHEPSRAAADHQRTGLRPARSRRCRAGAFAAAYRCRSDQPRGGESEGDAEADRRPSCRLDGAVGGDRRDRRGGSLRGAARQQRRRHRFSELPPHGRTPWASAAGARGADIGHQAACRLPAHAADQARRDVEDIAAGHGIDGRRAGRSRPAGRLRQGLGDTDRGHAPGRTCRADRASQAARRPHCELPHPHHRAWQGRFLRLHAGRTRPAVRTAGEGAAGRRPRRGLAGIVPQRGPGRGNACDHPACLENLAGGRQWQAHRRRAGSQLADAQGVGRAIRGRRSRGPGQVDPSRRAARERAGSRAGHCGGLGFIPREKIGKILHRGGNDAQGCRDLQHVAGGVSLGDARRVLPGDSNGGCLRIAGGAEQQFARQPSQEIGDRKCGFGRDGMVLARAAQPQDLQADRDGGDAAAQHRITLPAGILHQRHQLVDAVIGEAFEGRTPRHALVQAKPCQILAHGPYDPVRREPRIGGQHDNEDADRQQNAYQNGRRAGEERARIVGHRLMRAEESEEVDGEGRGYADIARIGHAQRRRHQDRHNEQHEPAEAGQSRQCDLADEKGKGQSQQRALEEAPGHLHRIGASGEKAGYDGNENDRARRLGPFRRQPEGRDQQGGKGGTHGIARCAGVVAVHHQRRLPAGAAGTCDRRAQGIEPAQHLLERLGEIGGDGEAGDGADPVVTLVD</sequence>
<reference evidence="2 3" key="1">
    <citation type="journal article" date="2000" name="DNA Res.">
        <title>Complete genome structure of the nitrogen-fixing symbiotic bacterium Mesorhizobium loti.</title>
        <authorList>
            <person name="Kaneko T."/>
            <person name="Nakamura Y."/>
            <person name="Sato S."/>
            <person name="Asamizu E."/>
            <person name="Kato T."/>
            <person name="Sasamoto S."/>
            <person name="Watanabe A."/>
            <person name="Idesawa K."/>
            <person name="Ishikawa A."/>
            <person name="Kawashima K."/>
            <person name="Kimura T."/>
            <person name="Kishida Y."/>
            <person name="Kiyokawa C."/>
            <person name="Kohara M."/>
            <person name="Matsumoto M."/>
            <person name="Matsuno A."/>
            <person name="Mochizuki Y."/>
            <person name="Nakayama S."/>
            <person name="Nakazaki N."/>
            <person name="Shimpo S."/>
            <person name="Sugimoto M."/>
            <person name="Takeuchi C."/>
            <person name="Yamada M."/>
            <person name="Tabata S."/>
        </authorList>
    </citation>
    <scope>NUCLEOTIDE SEQUENCE [LARGE SCALE GENOMIC DNA]</scope>
    <source>
        <strain evidence="3">LMG 29417 / CECT 9101 / MAFF 303099</strain>
    </source>
</reference>
<name>Q98LS2_RHILO</name>
<feature type="compositionally biased region" description="Basic and acidic residues" evidence="1">
    <location>
        <begin position="216"/>
        <end position="231"/>
    </location>
</feature>
<feature type="region of interest" description="Disordered" evidence="1">
    <location>
        <begin position="55"/>
        <end position="78"/>
    </location>
</feature>
<feature type="region of interest" description="Disordered" evidence="1">
    <location>
        <begin position="264"/>
        <end position="293"/>
    </location>
</feature>
<feature type="compositionally biased region" description="Basic and acidic residues" evidence="1">
    <location>
        <begin position="519"/>
        <end position="537"/>
    </location>
</feature>
<feature type="region of interest" description="Disordered" evidence="1">
    <location>
        <begin position="94"/>
        <end position="163"/>
    </location>
</feature>
<protein>
    <submittedName>
        <fullName evidence="2">Mll0904 protein</fullName>
    </submittedName>
</protein>
<feature type="compositionally biased region" description="Basic and acidic residues" evidence="1">
    <location>
        <begin position="56"/>
        <end position="70"/>
    </location>
</feature>
<feature type="compositionally biased region" description="Basic and acidic residues" evidence="1">
    <location>
        <begin position="347"/>
        <end position="357"/>
    </location>
</feature>
<dbReference type="Proteomes" id="UP000000552">
    <property type="component" value="Chromosome"/>
</dbReference>
<dbReference type="HOGENOM" id="CLU_375908_0_0_5"/>
<gene>
    <name evidence="2" type="ordered locus">mll0904</name>
</gene>
<feature type="region of interest" description="Disordered" evidence="1">
    <location>
        <begin position="514"/>
        <end position="553"/>
    </location>
</feature>
<organism evidence="2 3">
    <name type="scientific">Mesorhizobium japonicum (strain LMG 29417 / CECT 9101 / MAFF 303099)</name>
    <name type="common">Mesorhizobium loti (strain MAFF 303099)</name>
    <dbReference type="NCBI Taxonomy" id="266835"/>
    <lineage>
        <taxon>Bacteria</taxon>
        <taxon>Pseudomonadati</taxon>
        <taxon>Pseudomonadota</taxon>
        <taxon>Alphaproteobacteria</taxon>
        <taxon>Hyphomicrobiales</taxon>
        <taxon>Phyllobacteriaceae</taxon>
        <taxon>Mesorhizobium</taxon>
    </lineage>
</organism>
<dbReference type="AlphaFoldDB" id="Q98LS2"/>
<evidence type="ECO:0000256" key="1">
    <source>
        <dbReference type="SAM" id="MobiDB-lite"/>
    </source>
</evidence>
<proteinExistence type="predicted"/>
<feature type="region of interest" description="Disordered" evidence="1">
    <location>
        <begin position="321"/>
        <end position="364"/>
    </location>
</feature>
<feature type="region of interest" description="Disordered" evidence="1">
    <location>
        <begin position="193"/>
        <end position="246"/>
    </location>
</feature>
<evidence type="ECO:0000313" key="3">
    <source>
        <dbReference type="Proteomes" id="UP000000552"/>
    </source>
</evidence>
<feature type="region of interest" description="Disordered" evidence="1">
    <location>
        <begin position="585"/>
        <end position="674"/>
    </location>
</feature>
<accession>Q98LS2</accession>
<evidence type="ECO:0000313" key="2">
    <source>
        <dbReference type="EMBL" id="BAB48391.1"/>
    </source>
</evidence>
<dbReference type="EMBL" id="BA000012">
    <property type="protein sequence ID" value="BAB48391.1"/>
    <property type="molecule type" value="Genomic_DNA"/>
</dbReference>
<feature type="compositionally biased region" description="Basic and acidic residues" evidence="1">
    <location>
        <begin position="94"/>
        <end position="114"/>
    </location>
</feature>
<dbReference type="KEGG" id="mlo:mll0904"/>